<dbReference type="AlphaFoldDB" id="A0A6L8W739"/>
<proteinExistence type="predicted"/>
<comment type="caution">
    <text evidence="1">The sequence shown here is derived from an EMBL/GenBank/DDBJ whole genome shotgun (WGS) entry which is preliminary data.</text>
</comment>
<name>A0A6L8W739_9PROT</name>
<accession>A0A6L8W739</accession>
<evidence type="ECO:0000313" key="2">
    <source>
        <dbReference type="Proteomes" id="UP000476030"/>
    </source>
</evidence>
<sequence length="150" mass="16605">MKEILSAELERFKEVVEAYGAREEAWPVKDVQMMKRLQASSDVARSLLRQEQKFDQLLDDLAQPATYSSDLLGRVLVSSEDINPGPFLKSLWPFGSIWQPAAGMAMAACLGILLGFSSPNIIDNSDEYALTETFFTGGTMSDLGSDYENL</sequence>
<reference evidence="1 2" key="1">
    <citation type="submission" date="2019-12" db="EMBL/GenBank/DDBJ databases">
        <title>Snethiella sp. nov. sp. isolated from sea sand.</title>
        <authorList>
            <person name="Kim J."/>
            <person name="Jeong S.E."/>
            <person name="Jung H.S."/>
            <person name="Jeon C.O."/>
        </authorList>
    </citation>
    <scope>NUCLEOTIDE SEQUENCE [LARGE SCALE GENOMIC DNA]</scope>
    <source>
        <strain evidence="1 2">DP05</strain>
    </source>
</reference>
<keyword evidence="2" id="KW-1185">Reference proteome</keyword>
<dbReference type="EMBL" id="WTUW01000001">
    <property type="protein sequence ID" value="MZR30017.1"/>
    <property type="molecule type" value="Genomic_DNA"/>
</dbReference>
<protein>
    <submittedName>
        <fullName evidence="1">Uncharacterized protein</fullName>
    </submittedName>
</protein>
<gene>
    <name evidence="1" type="ORF">GQE98_05135</name>
</gene>
<evidence type="ECO:0000313" key="1">
    <source>
        <dbReference type="EMBL" id="MZR30017.1"/>
    </source>
</evidence>
<dbReference type="RefSeq" id="WP_161314555.1">
    <property type="nucleotide sequence ID" value="NZ_WTUW01000001.1"/>
</dbReference>
<organism evidence="1 2">
    <name type="scientific">Sneathiella litorea</name>
    <dbReference type="NCBI Taxonomy" id="2606216"/>
    <lineage>
        <taxon>Bacteria</taxon>
        <taxon>Pseudomonadati</taxon>
        <taxon>Pseudomonadota</taxon>
        <taxon>Alphaproteobacteria</taxon>
        <taxon>Sneathiellales</taxon>
        <taxon>Sneathiellaceae</taxon>
        <taxon>Sneathiella</taxon>
    </lineage>
</organism>
<dbReference type="Proteomes" id="UP000476030">
    <property type="component" value="Unassembled WGS sequence"/>
</dbReference>